<reference evidence="1" key="1">
    <citation type="submission" date="2020-06" db="EMBL/GenBank/DDBJ databases">
        <authorList>
            <consortium name="Plant Systems Biology data submission"/>
        </authorList>
    </citation>
    <scope>NUCLEOTIDE SEQUENCE</scope>
    <source>
        <strain evidence="1">D6</strain>
    </source>
</reference>
<evidence type="ECO:0000313" key="2">
    <source>
        <dbReference type="Proteomes" id="UP001153069"/>
    </source>
</evidence>
<sequence>MAEALETSSPATLALAKANATTMMKKSSPLKRTAWAASDSLQSMLAMKHLELVKAKKAVVESEEDNVSFPSIGWNLDEDLTAPIGSVSPINPLSEALALLKETEAPQPQAKRRRMGEPSGMVRSKAMTSQLSSLVHSCSHESKFSTLKPLPKFMIGNWGSIVTAREVTSDLATCSLKTTSAFVDTTNSLLAVHA</sequence>
<proteinExistence type="predicted"/>
<dbReference type="Proteomes" id="UP001153069">
    <property type="component" value="Unassembled WGS sequence"/>
</dbReference>
<protein>
    <submittedName>
        <fullName evidence="1">Uncharacterized protein</fullName>
    </submittedName>
</protein>
<keyword evidence="2" id="KW-1185">Reference proteome</keyword>
<gene>
    <name evidence="1" type="ORF">SEMRO_1405_G269810.1</name>
</gene>
<evidence type="ECO:0000313" key="1">
    <source>
        <dbReference type="EMBL" id="CAB9523334.1"/>
    </source>
</evidence>
<name>A0A9N8EQL9_9STRA</name>
<dbReference type="AlphaFoldDB" id="A0A9N8EQL9"/>
<dbReference type="EMBL" id="CAICTM010001403">
    <property type="protein sequence ID" value="CAB9523334.1"/>
    <property type="molecule type" value="Genomic_DNA"/>
</dbReference>
<organism evidence="1 2">
    <name type="scientific">Seminavis robusta</name>
    <dbReference type="NCBI Taxonomy" id="568900"/>
    <lineage>
        <taxon>Eukaryota</taxon>
        <taxon>Sar</taxon>
        <taxon>Stramenopiles</taxon>
        <taxon>Ochrophyta</taxon>
        <taxon>Bacillariophyta</taxon>
        <taxon>Bacillariophyceae</taxon>
        <taxon>Bacillariophycidae</taxon>
        <taxon>Naviculales</taxon>
        <taxon>Naviculaceae</taxon>
        <taxon>Seminavis</taxon>
    </lineage>
</organism>
<comment type="caution">
    <text evidence="1">The sequence shown here is derived from an EMBL/GenBank/DDBJ whole genome shotgun (WGS) entry which is preliminary data.</text>
</comment>
<accession>A0A9N8EQL9</accession>